<proteinExistence type="predicted"/>
<dbReference type="InParanoid" id="A0A7M7P232"/>
<feature type="region of interest" description="Disordered" evidence="1">
    <location>
        <begin position="223"/>
        <end position="249"/>
    </location>
</feature>
<organism evidence="3 4">
    <name type="scientific">Strongylocentrotus purpuratus</name>
    <name type="common">Purple sea urchin</name>
    <dbReference type="NCBI Taxonomy" id="7668"/>
    <lineage>
        <taxon>Eukaryota</taxon>
        <taxon>Metazoa</taxon>
        <taxon>Echinodermata</taxon>
        <taxon>Eleutherozoa</taxon>
        <taxon>Echinozoa</taxon>
        <taxon>Echinoidea</taxon>
        <taxon>Euechinoidea</taxon>
        <taxon>Echinacea</taxon>
        <taxon>Camarodonta</taxon>
        <taxon>Echinidea</taxon>
        <taxon>Strongylocentrotidae</taxon>
        <taxon>Strongylocentrotus</taxon>
    </lineage>
</organism>
<feature type="compositionally biased region" description="Polar residues" evidence="1">
    <location>
        <begin position="224"/>
        <end position="249"/>
    </location>
</feature>
<dbReference type="RefSeq" id="XP_030844655.1">
    <property type="nucleotide sequence ID" value="XM_030988795.1"/>
</dbReference>
<protein>
    <recommendedName>
        <fullName evidence="2">DUF6589 domain-containing protein</fullName>
    </recommendedName>
</protein>
<accession>A0A7M7P232</accession>
<reference evidence="4" key="1">
    <citation type="submission" date="2015-02" db="EMBL/GenBank/DDBJ databases">
        <title>Genome sequencing for Strongylocentrotus purpuratus.</title>
        <authorList>
            <person name="Murali S."/>
            <person name="Liu Y."/>
            <person name="Vee V."/>
            <person name="English A."/>
            <person name="Wang M."/>
            <person name="Skinner E."/>
            <person name="Han Y."/>
            <person name="Muzny D.M."/>
            <person name="Worley K.C."/>
            <person name="Gibbs R.A."/>
        </authorList>
    </citation>
    <scope>NUCLEOTIDE SEQUENCE</scope>
</reference>
<dbReference type="KEGG" id="spu:115925214"/>
<dbReference type="Proteomes" id="UP000007110">
    <property type="component" value="Unassembled WGS sequence"/>
</dbReference>
<evidence type="ECO:0000313" key="4">
    <source>
        <dbReference type="Proteomes" id="UP000007110"/>
    </source>
</evidence>
<dbReference type="PANTHER" id="PTHR47018">
    <property type="entry name" value="CXC DOMAIN-CONTAINING PROTEIN-RELATED"/>
    <property type="match status" value="1"/>
</dbReference>
<dbReference type="PANTHER" id="PTHR47018:SF1">
    <property type="entry name" value="TESMIN_TSO1-LIKE CXC DOMAIN-CONTAINING PROTEIN"/>
    <property type="match status" value="1"/>
</dbReference>
<dbReference type="EnsemblMetazoa" id="XM_030988795">
    <property type="protein sequence ID" value="XP_030844655"/>
    <property type="gene ID" value="LOC115925214"/>
</dbReference>
<feature type="region of interest" description="Disordered" evidence="1">
    <location>
        <begin position="1694"/>
        <end position="1715"/>
    </location>
</feature>
<feature type="region of interest" description="Disordered" evidence="1">
    <location>
        <begin position="632"/>
        <end position="665"/>
    </location>
</feature>
<evidence type="ECO:0000313" key="3">
    <source>
        <dbReference type="EnsemblMetazoa" id="XP_030844655"/>
    </source>
</evidence>
<dbReference type="OrthoDB" id="8910452at2759"/>
<keyword evidence="4" id="KW-1185">Reference proteome</keyword>
<sequence length="1715" mass="192582">MSSAGDSSLPETNGIDLLIQWKKDGSRHYVDSRDVWFFKKNPLRKGTNVKMKDERGRWWAGKVLQVIHRTSSDDADSVNTVPSFASVQNDVMDPDDMPLKHLVHNGSYSKMSKQPSKRVADSAMSLKHVPAKKSSKDMSTDYTKCIICQQESLMSLYFIQLTTYSKLIQAMFARQDEVFNRIHTESASETWLEENAPRWHAKCRNWYIHEKGYQCAEKKRLADNPSTEGESHAGCSSSQSKQPVKLTRQNTESFEAKKTCIICDKKWKLKGKGPVCKVSTKSSQMSIEERARKLGRDDILQRLIGQGHDMIANDITYHSTCMNKFKALRIHSGQPKLNPYDVAFSRLVDELEAPLFHDPSGFLVESLRDRYRDILMDLGVDKGNQYRATVLKQKLQDHYGSRISVLNQTKGSGFICASTVPLGDALDKLRRLEGDEKHHTLLQASKILRADCEKCKKETREKNSTEISFTSAYNMVPYSLFNFSAMLLKDHVPELSEGGKVHVDQATAEKAIIMSQYVLQHVFGIPTPLGISTAYYIFNQTRSKSQVVMNNRTGLGISYERLHRQLTAQSVKAMQQVETDGVYIPETMAKNSEIPHVFAMDNLDWKKKTLEGGSFNATTAIVIENQELERAQEGTRLRTSTSDRRKTLFDVEDPPPSTCHISARDRQTSRSLQCIEKLESLMTSSDGQAEDVLLMWRLGRMITTSQLLDAPTDLGAGLPGFSAFCADLHPHRQASIIGYLPLIPSSPTNPTILKEMMIRLVKTSRALGDKYTIITGDQATYELAVAIRDKHRNEFSNVVLLLGGFHQAHNYMKAVCKITREAGAEDLLVAAGLCQEGTAKKMFGEKADYYQTIHALRILSEAMWRLYWEAFETWAADRATDHWQPQVESVLKMLFEKDIPATEKLQMLRNSHEQLSALREQMMLFQESMVEQPTAILWSTFLIMSDVLHRFIYYQREADWVGHLCESYRMLPYLTAAGHYKYGQQSLPLYLDEMKKLPETAPDVHEALLAGAFVGRRADGKHNCVSPDMLLEQTYNADAKEASGLDGITLNPAARMKWVYTKPITASVSAQLKSMLHLHSTSPHHESGACRVTRDAEMVIKVMAAVETNPFSATTTSLINVATGQCADCKVKDNLTSVKQIGLDALSKSLSSLQKKTSIVKLNTFHTQNKKQKKSAPQTAKSGKSNEVTALLRMTQIVASGGELDIVDFIGNHECNEYPPSLFQDDGRMRKGTKSSLVKTLKEVTKVTSTPDLPQHVRKTAVVIDAMCAIRHWSFNKGERFGTIAERYKYLLLNDVPAGTEFIHFCCDRYSGPSLKSAEQEHRYARSKPAREYEVSDHYTAPDPQEFFAVAANKANLQNYLCEKWCENKHLDDNVGPTHLYLGGGFTEETKTVLITRESVMDVPALESTQKEADTRVILHTLYSVQNDKVERVVIHANDTDIIITCLHYGATYLKDLPELWIRTAKDSYLPIHEMVVALGASPCRAMPFIHSLSGRDTTSYPFFTGKKAWFKRSLSLDIPTIEQFGENPADVVSGDLIKEARAITTAVYTSASDDFNESDLGKIRAYKFLNNRSTLLRLLPPTEDAFLLHVKRAALATMIDKTAHIAKPQIPAWTEFGWNLDGQHVLPIPSTHEAWPVSMKKAISCGCTKGCKKNCSCAKTEIPCYIGCRCQGLSSKCSRVQEIEFDIGAANISDSSSDSDSDLRKKNSDVGNEE</sequence>
<reference evidence="3" key="2">
    <citation type="submission" date="2021-01" db="UniProtKB">
        <authorList>
            <consortium name="EnsemblMetazoa"/>
        </authorList>
    </citation>
    <scope>IDENTIFICATION</scope>
</reference>
<dbReference type="InterPro" id="IPR046496">
    <property type="entry name" value="DUF6589"/>
</dbReference>
<evidence type="ECO:0000256" key="1">
    <source>
        <dbReference type="SAM" id="MobiDB-lite"/>
    </source>
</evidence>
<feature type="compositionally biased region" description="Basic and acidic residues" evidence="1">
    <location>
        <begin position="632"/>
        <end position="649"/>
    </location>
</feature>
<dbReference type="Pfam" id="PF20231">
    <property type="entry name" value="DUF6589"/>
    <property type="match status" value="1"/>
</dbReference>
<dbReference type="GeneID" id="115925214"/>
<evidence type="ECO:0000259" key="2">
    <source>
        <dbReference type="Pfam" id="PF20231"/>
    </source>
</evidence>
<name>A0A7M7P232_STRPU</name>
<feature type="domain" description="DUF6589" evidence="2">
    <location>
        <begin position="754"/>
        <end position="1085"/>
    </location>
</feature>